<feature type="transmembrane region" description="Helical" evidence="5">
    <location>
        <begin position="219"/>
        <end position="243"/>
    </location>
</feature>
<keyword evidence="3 5" id="KW-1133">Transmembrane helix</keyword>
<feature type="transmembrane region" description="Helical" evidence="5">
    <location>
        <begin position="131"/>
        <end position="150"/>
    </location>
</feature>
<feature type="transmembrane region" description="Helical" evidence="5">
    <location>
        <begin position="64"/>
        <end position="85"/>
    </location>
</feature>
<dbReference type="Proteomes" id="UP000011676">
    <property type="component" value="Unassembled WGS sequence"/>
</dbReference>
<protein>
    <recommendedName>
        <fullName evidence="8">C4-dicarboxylate ABC transporter</fullName>
    </recommendedName>
</protein>
<evidence type="ECO:0000256" key="1">
    <source>
        <dbReference type="ARBA" id="ARBA00004141"/>
    </source>
</evidence>
<dbReference type="PANTHER" id="PTHR37955:SF1">
    <property type="entry name" value="DEP DOMAIN-CONTAINING PROTEIN"/>
    <property type="match status" value="1"/>
</dbReference>
<evidence type="ECO:0000256" key="5">
    <source>
        <dbReference type="SAM" id="Phobius"/>
    </source>
</evidence>
<dbReference type="PANTHER" id="PTHR37955">
    <property type="entry name" value="TELLURITE RESISTANCE PROTEIN TEHA"/>
    <property type="match status" value="1"/>
</dbReference>
<evidence type="ECO:0000313" key="6">
    <source>
        <dbReference type="EMBL" id="EMC25739.1"/>
    </source>
</evidence>
<dbReference type="AlphaFoldDB" id="A0A829BKW1"/>
<dbReference type="InterPro" id="IPR004695">
    <property type="entry name" value="SLAC1/Mae1/Ssu1/TehA"/>
</dbReference>
<dbReference type="GO" id="GO:0005886">
    <property type="term" value="C:plasma membrane"/>
    <property type="evidence" value="ECO:0007669"/>
    <property type="project" value="TreeGrafter"/>
</dbReference>
<comment type="subcellular location">
    <subcellularLocation>
        <location evidence="1">Membrane</location>
        <topology evidence="1">Multi-pass membrane protein</topology>
    </subcellularLocation>
</comment>
<evidence type="ECO:0008006" key="8">
    <source>
        <dbReference type="Google" id="ProtNLM"/>
    </source>
</evidence>
<evidence type="ECO:0000256" key="4">
    <source>
        <dbReference type="ARBA" id="ARBA00023136"/>
    </source>
</evidence>
<feature type="transmembrane region" description="Helical" evidence="5">
    <location>
        <begin position="188"/>
        <end position="207"/>
    </location>
</feature>
<feature type="transmembrane region" description="Helical" evidence="5">
    <location>
        <begin position="97"/>
        <end position="119"/>
    </location>
</feature>
<accession>A0A829BKW1</accession>
<evidence type="ECO:0000313" key="7">
    <source>
        <dbReference type="Proteomes" id="UP000011676"/>
    </source>
</evidence>
<dbReference type="GO" id="GO:0046583">
    <property type="term" value="F:monoatomic cation efflux transmembrane transporter activity"/>
    <property type="evidence" value="ECO:0007669"/>
    <property type="project" value="TreeGrafter"/>
</dbReference>
<dbReference type="EMBL" id="AHSR01000002">
    <property type="protein sequence ID" value="EMC25739.1"/>
    <property type="molecule type" value="Genomic_DNA"/>
</dbReference>
<reference evidence="6 7" key="1">
    <citation type="journal article" date="2013" name="Mol. Biol. Evol.">
        <title>Evolutionary and population genomics of the cavity causing bacteria Streptococcus mutans.</title>
        <authorList>
            <person name="Cornejo O.E."/>
            <person name="Lefebure T."/>
            <person name="Pavinski Bitar P.D."/>
            <person name="Lang P."/>
            <person name="Richards V.P."/>
            <person name="Eilertson K."/>
            <person name="Do T."/>
            <person name="Beighton D."/>
            <person name="Zeng L."/>
            <person name="Ahn S.J."/>
            <person name="Burne R.A."/>
            <person name="Siepel A."/>
            <person name="Bustamante C.D."/>
            <person name="Stanhope M.J."/>
        </authorList>
    </citation>
    <scope>NUCLEOTIDE SEQUENCE [LARGE SCALE GENOMIC DNA]</scope>
    <source>
        <strain evidence="6 7">SM6</strain>
    </source>
</reference>
<dbReference type="CDD" id="cd09325">
    <property type="entry name" value="TDT_C4-dicarb_trans"/>
    <property type="match status" value="1"/>
</dbReference>
<gene>
    <name evidence="6" type="ORF">SMU82_00405</name>
</gene>
<feature type="transmembrane region" description="Helical" evidence="5">
    <location>
        <begin position="288"/>
        <end position="305"/>
    </location>
</feature>
<dbReference type="Pfam" id="PF03595">
    <property type="entry name" value="SLAC1"/>
    <property type="match status" value="1"/>
</dbReference>
<feature type="transmembrane region" description="Helical" evidence="5">
    <location>
        <begin position="156"/>
        <end position="176"/>
    </location>
</feature>
<proteinExistence type="predicted"/>
<sequence length="314" mass="35478">MKIFRNPPLVMSGLTLGLFALGNLLKLYHPSLRHLLSIIALLLYLFLILSILKNLSQALEQIKHPLIASIFPTFFMSGMLLAGYIQTFPFLEDWVTLISLTIWWLAFLGNAGLIAYFTIKFVIPFHWEHVFPSWSVLYVGIAVATLTAPISGQYILGQIIFWTCLLLTLLILPLMTIKAYCIGLPETAKPNICTFCAPLSLLLAGYLKTFPPEQSPNTNFVWLLLLASQLLYFFVVLQLPVLLKREFNPGFSAFTFPFAISATALHSAGSYLHLQQPLFQLLVKLEELLASILVLFILYSYLRFLSKQEDLLSN</sequence>
<dbReference type="InterPro" id="IPR038665">
    <property type="entry name" value="Voltage-dep_anion_channel_sf"/>
</dbReference>
<feature type="transmembrane region" description="Helical" evidence="5">
    <location>
        <begin position="250"/>
        <end position="268"/>
    </location>
</feature>
<evidence type="ECO:0000256" key="2">
    <source>
        <dbReference type="ARBA" id="ARBA00022692"/>
    </source>
</evidence>
<feature type="transmembrane region" description="Helical" evidence="5">
    <location>
        <begin position="34"/>
        <end position="52"/>
    </location>
</feature>
<dbReference type="Gene3D" id="1.50.10.150">
    <property type="entry name" value="Voltage-dependent anion channel"/>
    <property type="match status" value="1"/>
</dbReference>
<dbReference type="InterPro" id="IPR052951">
    <property type="entry name" value="Tellurite_res_ion_channel"/>
</dbReference>
<feature type="transmembrane region" description="Helical" evidence="5">
    <location>
        <begin position="9"/>
        <end position="28"/>
    </location>
</feature>
<organism evidence="6 7">
    <name type="scientific">Streptococcus mutans SM6</name>
    <dbReference type="NCBI Taxonomy" id="857119"/>
    <lineage>
        <taxon>Bacteria</taxon>
        <taxon>Bacillati</taxon>
        <taxon>Bacillota</taxon>
        <taxon>Bacilli</taxon>
        <taxon>Lactobacillales</taxon>
        <taxon>Streptococcaceae</taxon>
        <taxon>Streptococcus</taxon>
    </lineage>
</organism>
<evidence type="ECO:0000256" key="3">
    <source>
        <dbReference type="ARBA" id="ARBA00022989"/>
    </source>
</evidence>
<name>A0A829BKW1_STRMG</name>
<keyword evidence="2 5" id="KW-0812">Transmembrane</keyword>
<keyword evidence="4 5" id="KW-0472">Membrane</keyword>
<comment type="caution">
    <text evidence="6">The sequence shown here is derived from an EMBL/GenBank/DDBJ whole genome shotgun (WGS) entry which is preliminary data.</text>
</comment>
<dbReference type="RefSeq" id="WP_002277450.1">
    <property type="nucleotide sequence ID" value="NZ_AHSR01000002.1"/>
</dbReference>